<sequence length="323" mass="36590">MTHSNSFTFDDFVVWPSSKPPDSLADYTTNTPTDRLSSRSPPSTDADVDGVSLASQSTARRDWGLPFTLNRISFLFPAFWGTFLQPKLEKLLDKKLPPNKVYKAEETNVVVSVTDRSERDLVKRFDELDIEWAILEKQLQTWSRLFLFSSTSKRMLSERAMQLDAEEVSGHPSIWREVYNLMRCPGPPCYLGPYCWRDSIGKRHYKLKTHHLRNLIKYLYAEEVQYMERQSKQGASQANFPPINITNVMPATPQASTLSSVPATPESTGLVLCDHSTCLEIPGLRDIAKACDLTLADGLDLEQVFKDQDAVFYIDNGVKRGIA</sequence>
<evidence type="ECO:0000313" key="2">
    <source>
        <dbReference type="EMBL" id="KAK3353543.1"/>
    </source>
</evidence>
<gene>
    <name evidence="2" type="ORF">B0T25DRAFT_623475</name>
</gene>
<evidence type="ECO:0000313" key="3">
    <source>
        <dbReference type="Proteomes" id="UP001275084"/>
    </source>
</evidence>
<keyword evidence="3" id="KW-1185">Reference proteome</keyword>
<proteinExistence type="predicted"/>
<reference evidence="2" key="1">
    <citation type="journal article" date="2023" name="Mol. Phylogenet. Evol.">
        <title>Genome-scale phylogeny and comparative genomics of the fungal order Sordariales.</title>
        <authorList>
            <person name="Hensen N."/>
            <person name="Bonometti L."/>
            <person name="Westerberg I."/>
            <person name="Brannstrom I.O."/>
            <person name="Guillou S."/>
            <person name="Cros-Aarteil S."/>
            <person name="Calhoun S."/>
            <person name="Haridas S."/>
            <person name="Kuo A."/>
            <person name="Mondo S."/>
            <person name="Pangilinan J."/>
            <person name="Riley R."/>
            <person name="LaButti K."/>
            <person name="Andreopoulos B."/>
            <person name="Lipzen A."/>
            <person name="Chen C."/>
            <person name="Yan M."/>
            <person name="Daum C."/>
            <person name="Ng V."/>
            <person name="Clum A."/>
            <person name="Steindorff A."/>
            <person name="Ohm R.A."/>
            <person name="Martin F."/>
            <person name="Silar P."/>
            <person name="Natvig D.O."/>
            <person name="Lalanne C."/>
            <person name="Gautier V."/>
            <person name="Ament-Velasquez S.L."/>
            <person name="Kruys A."/>
            <person name="Hutchinson M.I."/>
            <person name="Powell A.J."/>
            <person name="Barry K."/>
            <person name="Miller A.N."/>
            <person name="Grigoriev I.V."/>
            <person name="Debuchy R."/>
            <person name="Gladieux P."/>
            <person name="Hiltunen Thoren M."/>
            <person name="Johannesson H."/>
        </authorList>
    </citation>
    <scope>NUCLEOTIDE SEQUENCE</scope>
    <source>
        <strain evidence="2">CBS 955.72</strain>
    </source>
</reference>
<dbReference type="AlphaFoldDB" id="A0AAJ0MEK4"/>
<evidence type="ECO:0000256" key="1">
    <source>
        <dbReference type="SAM" id="MobiDB-lite"/>
    </source>
</evidence>
<name>A0AAJ0MEK4_9PEZI</name>
<accession>A0AAJ0MEK4</accession>
<comment type="caution">
    <text evidence="2">The sequence shown here is derived from an EMBL/GenBank/DDBJ whole genome shotgun (WGS) entry which is preliminary data.</text>
</comment>
<feature type="compositionally biased region" description="Polar residues" evidence="1">
    <location>
        <begin position="26"/>
        <end position="43"/>
    </location>
</feature>
<feature type="region of interest" description="Disordered" evidence="1">
    <location>
        <begin position="23"/>
        <end position="51"/>
    </location>
</feature>
<protein>
    <submittedName>
        <fullName evidence="2">Uncharacterized protein</fullName>
    </submittedName>
</protein>
<organism evidence="2 3">
    <name type="scientific">Lasiosphaeria hispida</name>
    <dbReference type="NCBI Taxonomy" id="260671"/>
    <lineage>
        <taxon>Eukaryota</taxon>
        <taxon>Fungi</taxon>
        <taxon>Dikarya</taxon>
        <taxon>Ascomycota</taxon>
        <taxon>Pezizomycotina</taxon>
        <taxon>Sordariomycetes</taxon>
        <taxon>Sordariomycetidae</taxon>
        <taxon>Sordariales</taxon>
        <taxon>Lasiosphaeriaceae</taxon>
        <taxon>Lasiosphaeria</taxon>
    </lineage>
</organism>
<dbReference type="Proteomes" id="UP001275084">
    <property type="component" value="Unassembled WGS sequence"/>
</dbReference>
<reference evidence="2" key="2">
    <citation type="submission" date="2023-06" db="EMBL/GenBank/DDBJ databases">
        <authorList>
            <consortium name="Lawrence Berkeley National Laboratory"/>
            <person name="Haridas S."/>
            <person name="Hensen N."/>
            <person name="Bonometti L."/>
            <person name="Westerberg I."/>
            <person name="Brannstrom I.O."/>
            <person name="Guillou S."/>
            <person name="Cros-Aarteil S."/>
            <person name="Calhoun S."/>
            <person name="Kuo A."/>
            <person name="Mondo S."/>
            <person name="Pangilinan J."/>
            <person name="Riley R."/>
            <person name="Labutti K."/>
            <person name="Andreopoulos B."/>
            <person name="Lipzen A."/>
            <person name="Chen C."/>
            <person name="Yanf M."/>
            <person name="Daum C."/>
            <person name="Ng V."/>
            <person name="Clum A."/>
            <person name="Steindorff A."/>
            <person name="Ohm R."/>
            <person name="Martin F."/>
            <person name="Silar P."/>
            <person name="Natvig D."/>
            <person name="Lalanne C."/>
            <person name="Gautier V."/>
            <person name="Ament-Velasquez S.L."/>
            <person name="Kruys A."/>
            <person name="Hutchinson M.I."/>
            <person name="Powell A.J."/>
            <person name="Barry K."/>
            <person name="Miller A.N."/>
            <person name="Grigoriev I.V."/>
            <person name="Debuchy R."/>
            <person name="Gladieux P."/>
            <person name="Thoren M.H."/>
            <person name="Johannesson H."/>
        </authorList>
    </citation>
    <scope>NUCLEOTIDE SEQUENCE</scope>
    <source>
        <strain evidence="2">CBS 955.72</strain>
    </source>
</reference>
<dbReference type="EMBL" id="JAUIQD010000004">
    <property type="protein sequence ID" value="KAK3353543.1"/>
    <property type="molecule type" value="Genomic_DNA"/>
</dbReference>